<keyword evidence="2" id="KW-1185">Reference proteome</keyword>
<evidence type="ECO:0000313" key="1">
    <source>
        <dbReference type="EMBL" id="KAF7272039.1"/>
    </source>
</evidence>
<gene>
    <name evidence="1" type="ORF">GWI33_015140</name>
</gene>
<comment type="caution">
    <text evidence="1">The sequence shown here is derived from an EMBL/GenBank/DDBJ whole genome shotgun (WGS) entry which is preliminary data.</text>
</comment>
<accession>A0A834MBP9</accession>
<dbReference type="Proteomes" id="UP000625711">
    <property type="component" value="Unassembled WGS sequence"/>
</dbReference>
<organism evidence="1 2">
    <name type="scientific">Rhynchophorus ferrugineus</name>
    <name type="common">Red palm weevil</name>
    <name type="synonym">Curculio ferrugineus</name>
    <dbReference type="NCBI Taxonomy" id="354439"/>
    <lineage>
        <taxon>Eukaryota</taxon>
        <taxon>Metazoa</taxon>
        <taxon>Ecdysozoa</taxon>
        <taxon>Arthropoda</taxon>
        <taxon>Hexapoda</taxon>
        <taxon>Insecta</taxon>
        <taxon>Pterygota</taxon>
        <taxon>Neoptera</taxon>
        <taxon>Endopterygota</taxon>
        <taxon>Coleoptera</taxon>
        <taxon>Polyphaga</taxon>
        <taxon>Cucujiformia</taxon>
        <taxon>Curculionidae</taxon>
        <taxon>Dryophthorinae</taxon>
        <taxon>Rhynchophorus</taxon>
    </lineage>
</organism>
<dbReference type="AlphaFoldDB" id="A0A834MBP9"/>
<name>A0A834MBP9_RHYFE</name>
<sequence>MFRILWLLGRTRNYVFEDNNGAENLLYDNERKKLCIRLIVANGIAWGVEGGGCGVVYFMTAWRRCGRLRLLLLHEYELRRERMFICLDLF</sequence>
<protein>
    <submittedName>
        <fullName evidence="1">Uncharacterized protein</fullName>
    </submittedName>
</protein>
<dbReference type="EMBL" id="JAACXV010013865">
    <property type="protein sequence ID" value="KAF7272039.1"/>
    <property type="molecule type" value="Genomic_DNA"/>
</dbReference>
<reference evidence="1" key="1">
    <citation type="submission" date="2020-08" db="EMBL/GenBank/DDBJ databases">
        <title>Genome sequencing and assembly of the red palm weevil Rhynchophorus ferrugineus.</title>
        <authorList>
            <person name="Dias G.B."/>
            <person name="Bergman C.M."/>
            <person name="Manee M."/>
        </authorList>
    </citation>
    <scope>NUCLEOTIDE SEQUENCE</scope>
    <source>
        <strain evidence="1">AA-2017</strain>
        <tissue evidence="1">Whole larva</tissue>
    </source>
</reference>
<evidence type="ECO:0000313" key="2">
    <source>
        <dbReference type="Proteomes" id="UP000625711"/>
    </source>
</evidence>
<proteinExistence type="predicted"/>